<proteinExistence type="predicted"/>
<keyword evidence="1" id="KW-1133">Transmembrane helix</keyword>
<dbReference type="Proteomes" id="UP001206128">
    <property type="component" value="Unassembled WGS sequence"/>
</dbReference>
<accession>A0AAE3GGA9</accession>
<gene>
    <name evidence="2" type="ORF">LX83_003687</name>
</gene>
<feature type="transmembrane region" description="Helical" evidence="1">
    <location>
        <begin position="12"/>
        <end position="41"/>
    </location>
</feature>
<feature type="transmembrane region" description="Helical" evidence="1">
    <location>
        <begin position="94"/>
        <end position="116"/>
    </location>
</feature>
<evidence type="ECO:0000256" key="1">
    <source>
        <dbReference type="SAM" id="Phobius"/>
    </source>
</evidence>
<sequence>MANQRTSRWRRVSLWLHVITSVGWMGQALAMASLLVLALTTGDSAVRAAATGMAEHVDHTLLAPLANASAFTGFMLASATPWGFFRHWWVLAKFAITVVQLHLGIFVLSAALGTAATTAAPTVPLAVGTALMASAIAYQAWLSVAKPWSRTPWTSAAARQRAASQPGAPRWLLATALAVPADIGLGLVVGFPAPLAEVVVLAARLVARQREQRAVTPGAEARAR</sequence>
<feature type="transmembrane region" description="Helical" evidence="1">
    <location>
        <begin position="122"/>
        <end position="141"/>
    </location>
</feature>
<evidence type="ECO:0000313" key="2">
    <source>
        <dbReference type="EMBL" id="MCP2166815.1"/>
    </source>
</evidence>
<protein>
    <recommendedName>
        <fullName evidence="4">DUF2269 domain-containing protein</fullName>
    </recommendedName>
</protein>
<reference evidence="2" key="1">
    <citation type="submission" date="2022-06" db="EMBL/GenBank/DDBJ databases">
        <title>Genomic Encyclopedia of Archaeal and Bacterial Type Strains, Phase II (KMG-II): from individual species to whole genera.</title>
        <authorList>
            <person name="Goeker M."/>
        </authorList>
    </citation>
    <scope>NUCLEOTIDE SEQUENCE</scope>
    <source>
        <strain evidence="2">DSM 43935</strain>
    </source>
</reference>
<keyword evidence="1" id="KW-0812">Transmembrane</keyword>
<evidence type="ECO:0000313" key="3">
    <source>
        <dbReference type="Proteomes" id="UP001206128"/>
    </source>
</evidence>
<organism evidence="2 3">
    <name type="scientific">Goodfellowiella coeruleoviolacea</name>
    <dbReference type="NCBI Taxonomy" id="334858"/>
    <lineage>
        <taxon>Bacteria</taxon>
        <taxon>Bacillati</taxon>
        <taxon>Actinomycetota</taxon>
        <taxon>Actinomycetes</taxon>
        <taxon>Pseudonocardiales</taxon>
        <taxon>Pseudonocardiaceae</taxon>
        <taxon>Goodfellowiella</taxon>
    </lineage>
</organism>
<name>A0AAE3GGA9_9PSEU</name>
<keyword evidence="3" id="KW-1185">Reference proteome</keyword>
<dbReference type="RefSeq" id="WP_253773054.1">
    <property type="nucleotide sequence ID" value="NZ_JAMTCK010000008.1"/>
</dbReference>
<evidence type="ECO:0008006" key="4">
    <source>
        <dbReference type="Google" id="ProtNLM"/>
    </source>
</evidence>
<keyword evidence="1" id="KW-0472">Membrane</keyword>
<comment type="caution">
    <text evidence="2">The sequence shown here is derived from an EMBL/GenBank/DDBJ whole genome shotgun (WGS) entry which is preliminary data.</text>
</comment>
<dbReference type="AlphaFoldDB" id="A0AAE3GGA9"/>
<dbReference type="EMBL" id="JAMTCK010000008">
    <property type="protein sequence ID" value="MCP2166815.1"/>
    <property type="molecule type" value="Genomic_DNA"/>
</dbReference>